<dbReference type="PANTHER" id="PTHR45908:SF2">
    <property type="entry name" value="FUNGAL LIPASE-LIKE DOMAIN-CONTAINING PROTEIN"/>
    <property type="match status" value="1"/>
</dbReference>
<dbReference type="HOGENOM" id="CLU_032957_0_0_1"/>
<dbReference type="AlphaFoldDB" id="Q7YX60"/>
<dbReference type="InterPro" id="IPR029058">
    <property type="entry name" value="AB_hydrolase_fold"/>
</dbReference>
<protein>
    <submittedName>
        <fullName evidence="3">Fungal lipase-type domain-containing protein</fullName>
    </submittedName>
</protein>
<reference evidence="3 4" key="1">
    <citation type="journal article" date="1998" name="Science">
        <title>Genome sequence of the nematode C. elegans: a platform for investigating biology.</title>
        <authorList>
            <consortium name="The C. elegans sequencing consortium"/>
            <person name="Sulson J.E."/>
            <person name="Waterston R."/>
        </authorList>
    </citation>
    <scope>NUCLEOTIDE SEQUENCE [LARGE SCALE GENOMIC DNA]</scope>
    <source>
        <strain evidence="3 4">Bristol N2</strain>
    </source>
</reference>
<dbReference type="Gene3D" id="3.40.50.1820">
    <property type="entry name" value="alpha/beta hydrolase"/>
    <property type="match status" value="1"/>
</dbReference>
<name>Q7YX60_CAEEL</name>
<evidence type="ECO:0000259" key="2">
    <source>
        <dbReference type="Pfam" id="PF01764"/>
    </source>
</evidence>
<feature type="chain" id="PRO_5004298366" evidence="1">
    <location>
        <begin position="21"/>
        <end position="349"/>
    </location>
</feature>
<dbReference type="PaxDb" id="6239-C40H1.9"/>
<evidence type="ECO:0000313" key="5">
    <source>
        <dbReference type="WormBase" id="C40H1.9"/>
    </source>
</evidence>
<dbReference type="FunCoup" id="Q7YX60">
    <property type="interactions" value="29"/>
</dbReference>
<dbReference type="OMA" id="MWDHIYY"/>
<dbReference type="InParanoid" id="Q7YX60"/>
<dbReference type="KEGG" id="cel:CELE_C40H1.9"/>
<gene>
    <name evidence="3 5" type="ORF">C40H1.9</name>
    <name evidence="3" type="ORF">CELE_C40H1.9</name>
</gene>
<accession>Q7YX60</accession>
<feature type="domain" description="Fungal lipase-type" evidence="2">
    <location>
        <begin position="132"/>
        <end position="271"/>
    </location>
</feature>
<dbReference type="UCSC" id="C40H1.9">
    <property type="organism name" value="c. elegans"/>
</dbReference>
<dbReference type="AGR" id="WB:WBGene00008044"/>
<dbReference type="WormBase" id="C40H1.9">
    <property type="protein sequence ID" value="CE43227"/>
    <property type="gene ID" value="WBGene00008044"/>
</dbReference>
<dbReference type="GeneID" id="3565853"/>
<dbReference type="STRING" id="6239.C40H1.9.1"/>
<evidence type="ECO:0000256" key="1">
    <source>
        <dbReference type="SAM" id="SignalP"/>
    </source>
</evidence>
<dbReference type="CTD" id="3565853"/>
<proteinExistence type="predicted"/>
<evidence type="ECO:0000313" key="4">
    <source>
        <dbReference type="Proteomes" id="UP000001940"/>
    </source>
</evidence>
<dbReference type="Pfam" id="PF01764">
    <property type="entry name" value="Lipase_3"/>
    <property type="match status" value="1"/>
</dbReference>
<organism evidence="3 4">
    <name type="scientific">Caenorhabditis elegans</name>
    <dbReference type="NCBI Taxonomy" id="6239"/>
    <lineage>
        <taxon>Eukaryota</taxon>
        <taxon>Metazoa</taxon>
        <taxon>Ecdysozoa</taxon>
        <taxon>Nematoda</taxon>
        <taxon>Chromadorea</taxon>
        <taxon>Rhabditida</taxon>
        <taxon>Rhabditina</taxon>
        <taxon>Rhabditomorpha</taxon>
        <taxon>Rhabditoidea</taxon>
        <taxon>Rhabditidae</taxon>
        <taxon>Peloderinae</taxon>
        <taxon>Caenorhabditis</taxon>
    </lineage>
</organism>
<dbReference type="EMBL" id="BX284603">
    <property type="protein sequence ID" value="CAE17741.2"/>
    <property type="molecule type" value="Genomic_DNA"/>
</dbReference>
<dbReference type="RefSeq" id="NP_001021214.2">
    <property type="nucleotide sequence ID" value="NM_001026043.4"/>
</dbReference>
<dbReference type="ESTHER" id="caeel-q7yx60">
    <property type="family name" value="Lipase_3"/>
</dbReference>
<feature type="signal peptide" evidence="1">
    <location>
        <begin position="1"/>
        <end position="20"/>
    </location>
</feature>
<dbReference type="PANTHER" id="PTHR45908">
    <property type="entry name" value="PROTEIN CBG11750-RELATED"/>
    <property type="match status" value="1"/>
</dbReference>
<dbReference type="GO" id="GO:0006629">
    <property type="term" value="P:lipid metabolic process"/>
    <property type="evidence" value="ECO:0007669"/>
    <property type="project" value="InterPro"/>
</dbReference>
<sequence>MIVLFLLFLISLGIYPFTSSSSLDCSNCVGSGQVWCVEQSQCNSSFVSCSTKISLQLNCPTKPKVPYDEHFARTQMLALASASHNANPQLCLDNQIPTMKLYKVRTVNCSTDYPDVACYGYTAYDVTQKAIVISYRGSHGPNQNNQILEGMTRDGLHSYFGKGTGKIFKVIYDSFMLLWNDRINQDLRYLKYKYPDFELWLNGHSLGGALSYTTASYLTTVGLYKPENMKIIVLAPTKIGDYDFAAWYSSTFSYSFHIIHRLDLIPRVPAIDPHTNTTVMFQPRTEIWYNNYMRLNDTYQICEEADGDYCSDAVTEGLNMNDHGFYFDINISNWGKDGCPKNTTGYAQP</sequence>
<dbReference type="SMR" id="Q7YX60"/>
<dbReference type="Bgee" id="WBGene00008044">
    <property type="expression patterns" value="Expressed in larva and 2 other cell types or tissues"/>
</dbReference>
<dbReference type="InterPro" id="IPR002921">
    <property type="entry name" value="Fungal_lipase-type"/>
</dbReference>
<dbReference type="PhylomeDB" id="Q7YX60"/>
<dbReference type="eggNOG" id="KOG4569">
    <property type="taxonomic scope" value="Eukaryota"/>
</dbReference>
<dbReference type="SUPFAM" id="SSF53474">
    <property type="entry name" value="alpha/beta-Hydrolases"/>
    <property type="match status" value="1"/>
</dbReference>
<dbReference type="Proteomes" id="UP000001940">
    <property type="component" value="Chromosome III"/>
</dbReference>
<evidence type="ECO:0000313" key="3">
    <source>
        <dbReference type="EMBL" id="CAE17741.2"/>
    </source>
</evidence>
<keyword evidence="4" id="KW-1185">Reference proteome</keyword>
<dbReference type="OrthoDB" id="426718at2759"/>
<dbReference type="CDD" id="cd00519">
    <property type="entry name" value="Lipase_3"/>
    <property type="match status" value="1"/>
</dbReference>
<keyword evidence="1" id="KW-0732">Signal</keyword>